<evidence type="ECO:0000313" key="2">
    <source>
        <dbReference type="Proteomes" id="UP000304953"/>
    </source>
</evidence>
<reference evidence="1" key="1">
    <citation type="submission" date="2019-04" db="EMBL/GenBank/DDBJ databases">
        <title>Microbes associate with the intestines of laboratory mice.</title>
        <authorList>
            <person name="Navarre W."/>
            <person name="Wong E."/>
            <person name="Huang K."/>
            <person name="Tropini C."/>
            <person name="Ng K."/>
            <person name="Yu B."/>
        </authorList>
    </citation>
    <scope>NUCLEOTIDE SEQUENCE</scope>
    <source>
        <strain evidence="1">NM01_1-7b</strain>
    </source>
</reference>
<proteinExistence type="predicted"/>
<evidence type="ECO:0000313" key="1">
    <source>
        <dbReference type="EMBL" id="TGY96889.1"/>
    </source>
</evidence>
<organism evidence="1 2">
    <name type="scientific">Petralouisia muris</name>
    <dbReference type="NCBI Taxonomy" id="3032872"/>
    <lineage>
        <taxon>Bacteria</taxon>
        <taxon>Bacillati</taxon>
        <taxon>Bacillota</taxon>
        <taxon>Clostridia</taxon>
        <taxon>Lachnospirales</taxon>
        <taxon>Lachnospiraceae</taxon>
        <taxon>Petralouisia</taxon>
    </lineage>
</organism>
<protein>
    <submittedName>
        <fullName evidence="1">Uncharacterized protein</fullName>
    </submittedName>
</protein>
<gene>
    <name evidence="1" type="ORF">E5329_07795</name>
</gene>
<dbReference type="EMBL" id="SRYA01000012">
    <property type="protein sequence ID" value="TGY96889.1"/>
    <property type="molecule type" value="Genomic_DNA"/>
</dbReference>
<sequence length="146" mass="17107">MMNELLNHKDFDRLILLAWDYTHSHNKEITITNTLDSSKDLPLVNDAQREMMKYRAVDAFGKILDKIYDAHRKDAIDAKAGSILAGMKNDIEPYIENKDDEKIRHSLLRIISYSQNRIKELHPEHVLCKCAPETILDNWEQLKEFI</sequence>
<dbReference type="Proteomes" id="UP000304953">
    <property type="component" value="Unassembled WGS sequence"/>
</dbReference>
<name>A0AC61RY38_9FIRM</name>
<keyword evidence="2" id="KW-1185">Reference proteome</keyword>
<accession>A0AC61RY38</accession>
<comment type="caution">
    <text evidence="1">The sequence shown here is derived from an EMBL/GenBank/DDBJ whole genome shotgun (WGS) entry which is preliminary data.</text>
</comment>